<keyword evidence="4" id="KW-0472">Membrane</keyword>
<dbReference type="STRING" id="1860122.A9404_00655"/>
<sequence>MAPNQTTKETTNSAPPSANGPGSAPASDKKTAASRRRLIVLILLLLLAAWLGAGYWYDTKQFLSTDDAFIGGNQVQIGAQVSGQILTAPLKNNSFVHKGEVLFTLDATPFRAAVAAARAGVATAERQQHAAEAAIVTAQAALQQQQANARSTHDHLNRLLQMRTRQFVSAQELDDARAAYAVAEAAVNQASAALAQAKVTAGKPGEENDRIQAARAQLAQAEYALGQTEVRAPMSGILANYAIMPGQPIAADQPQFVIVAAQGVWVDANFKETDLAGIHVGAPAEITSDIYPGRVIKGKVLSIAAGAGTAFSLLPPQNATGNWVKVTQRVPVRIVLDQAPDAPRLPIGTSTTTRIQRVDHPIGYWQSLLAVLGLPVAGTNRSAHAPTT</sequence>
<dbReference type="SUPFAM" id="SSF111369">
    <property type="entry name" value="HlyD-like secretion proteins"/>
    <property type="match status" value="3"/>
</dbReference>
<dbReference type="PANTHER" id="PTHR30386:SF19">
    <property type="entry name" value="MULTIDRUG EXPORT PROTEIN EMRA-RELATED"/>
    <property type="match status" value="1"/>
</dbReference>
<dbReference type="Pfam" id="PF25963">
    <property type="entry name" value="Beta-barrel_AAEA"/>
    <property type="match status" value="1"/>
</dbReference>
<dbReference type="GO" id="GO:0055085">
    <property type="term" value="P:transmembrane transport"/>
    <property type="evidence" value="ECO:0007669"/>
    <property type="project" value="InterPro"/>
</dbReference>
<feature type="region of interest" description="Disordered" evidence="3">
    <location>
        <begin position="1"/>
        <end position="29"/>
    </location>
</feature>
<dbReference type="AlphaFoldDB" id="A0A191ZDZ4"/>
<dbReference type="InterPro" id="IPR058624">
    <property type="entry name" value="MdtA-like_HH"/>
</dbReference>
<evidence type="ECO:0000259" key="6">
    <source>
        <dbReference type="Pfam" id="PF25917"/>
    </source>
</evidence>
<dbReference type="Pfam" id="PF25876">
    <property type="entry name" value="HH_MFP_RND"/>
    <property type="match status" value="1"/>
</dbReference>
<name>A0A191ZDZ4_9GAMM</name>
<evidence type="ECO:0000259" key="7">
    <source>
        <dbReference type="Pfam" id="PF25963"/>
    </source>
</evidence>
<dbReference type="Gene3D" id="2.40.50.100">
    <property type="match status" value="1"/>
</dbReference>
<accession>A0A191ZDZ4</accession>
<proteinExistence type="inferred from homology"/>
<gene>
    <name evidence="8" type="ORF">A9404_00655</name>
</gene>
<organism evidence="8 9">
    <name type="scientific">Halothiobacillus diazotrophicus</name>
    <dbReference type="NCBI Taxonomy" id="1860122"/>
    <lineage>
        <taxon>Bacteria</taxon>
        <taxon>Pseudomonadati</taxon>
        <taxon>Pseudomonadota</taxon>
        <taxon>Gammaproteobacteria</taxon>
        <taxon>Chromatiales</taxon>
        <taxon>Halothiobacillaceae</taxon>
        <taxon>Halothiobacillus</taxon>
    </lineage>
</organism>
<protein>
    <recommendedName>
        <fullName evidence="10">Membrane fusion protein biotin-lipoyl like domain-containing protein</fullName>
    </recommendedName>
</protein>
<dbReference type="Proteomes" id="UP000078596">
    <property type="component" value="Chromosome"/>
</dbReference>
<evidence type="ECO:0008006" key="10">
    <source>
        <dbReference type="Google" id="ProtNLM"/>
    </source>
</evidence>
<evidence type="ECO:0000259" key="5">
    <source>
        <dbReference type="Pfam" id="PF25876"/>
    </source>
</evidence>
<evidence type="ECO:0000256" key="2">
    <source>
        <dbReference type="ARBA" id="ARBA00009477"/>
    </source>
</evidence>
<feature type="domain" description="p-hydroxybenzoic acid efflux pump subunit AaeA-like beta-barrel" evidence="7">
    <location>
        <begin position="265"/>
        <end position="355"/>
    </location>
</feature>
<evidence type="ECO:0000313" key="8">
    <source>
        <dbReference type="EMBL" id="ANJ66087.1"/>
    </source>
</evidence>
<keyword evidence="4" id="KW-0812">Transmembrane</keyword>
<dbReference type="OrthoDB" id="5645220at2"/>
<feature type="domain" description="Multidrug resistance protein MdtA-like barrel-sandwich hybrid" evidence="6">
    <location>
        <begin position="73"/>
        <end position="259"/>
    </location>
</feature>
<dbReference type="EMBL" id="CP016027">
    <property type="protein sequence ID" value="ANJ66087.1"/>
    <property type="molecule type" value="Genomic_DNA"/>
</dbReference>
<dbReference type="Pfam" id="PF25917">
    <property type="entry name" value="BSH_RND"/>
    <property type="match status" value="1"/>
</dbReference>
<evidence type="ECO:0000256" key="1">
    <source>
        <dbReference type="ARBA" id="ARBA00004196"/>
    </source>
</evidence>
<feature type="domain" description="Multidrug resistance protein MdtA-like alpha-helical hairpin" evidence="5">
    <location>
        <begin position="137"/>
        <end position="199"/>
    </location>
</feature>
<dbReference type="InterPro" id="IPR050739">
    <property type="entry name" value="MFP"/>
</dbReference>
<comment type="subcellular location">
    <subcellularLocation>
        <location evidence="1">Cell envelope</location>
    </subcellularLocation>
</comment>
<feature type="transmembrane region" description="Helical" evidence="4">
    <location>
        <begin position="38"/>
        <end position="57"/>
    </location>
</feature>
<dbReference type="InterPro" id="IPR058634">
    <property type="entry name" value="AaeA-lik-b-barrel"/>
</dbReference>
<dbReference type="InterPro" id="IPR058625">
    <property type="entry name" value="MdtA-like_BSH"/>
</dbReference>
<dbReference type="KEGG" id="haz:A9404_00655"/>
<reference evidence="8 9" key="1">
    <citation type="submission" date="2016-06" db="EMBL/GenBank/DDBJ databases">
        <title>Insight into the functional genes involving in sulfur oxidation in Pearl River water.</title>
        <authorList>
            <person name="Luo J."/>
            <person name="Tan X."/>
            <person name="Lin W."/>
        </authorList>
    </citation>
    <scope>NUCLEOTIDE SEQUENCE [LARGE SCALE GENOMIC DNA]</scope>
    <source>
        <strain evidence="8 9">LS2</strain>
    </source>
</reference>
<keyword evidence="9" id="KW-1185">Reference proteome</keyword>
<dbReference type="RefSeq" id="WP_066097737.1">
    <property type="nucleotide sequence ID" value="NZ_CP016027.1"/>
</dbReference>
<comment type="similarity">
    <text evidence="2">Belongs to the membrane fusion protein (MFP) (TC 8.A.1) family.</text>
</comment>
<evidence type="ECO:0000256" key="4">
    <source>
        <dbReference type="SAM" id="Phobius"/>
    </source>
</evidence>
<dbReference type="Gene3D" id="2.40.30.170">
    <property type="match status" value="1"/>
</dbReference>
<evidence type="ECO:0000313" key="9">
    <source>
        <dbReference type="Proteomes" id="UP000078596"/>
    </source>
</evidence>
<feature type="compositionally biased region" description="Polar residues" evidence="3">
    <location>
        <begin position="1"/>
        <end position="11"/>
    </location>
</feature>
<feature type="compositionally biased region" description="Low complexity" evidence="3">
    <location>
        <begin position="12"/>
        <end position="26"/>
    </location>
</feature>
<keyword evidence="4" id="KW-1133">Transmembrane helix</keyword>
<dbReference type="PANTHER" id="PTHR30386">
    <property type="entry name" value="MEMBRANE FUSION SUBUNIT OF EMRAB-TOLC MULTIDRUG EFFLUX PUMP"/>
    <property type="match status" value="1"/>
</dbReference>
<dbReference type="GO" id="GO:0030313">
    <property type="term" value="C:cell envelope"/>
    <property type="evidence" value="ECO:0007669"/>
    <property type="project" value="UniProtKB-SubCell"/>
</dbReference>
<evidence type="ECO:0000256" key="3">
    <source>
        <dbReference type="SAM" id="MobiDB-lite"/>
    </source>
</evidence>